<feature type="compositionally biased region" description="Basic and acidic residues" evidence="1">
    <location>
        <begin position="488"/>
        <end position="499"/>
    </location>
</feature>
<feature type="region of interest" description="Disordered" evidence="1">
    <location>
        <begin position="1"/>
        <end position="26"/>
    </location>
</feature>
<name>A0A8H3D9J6_9AGAM</name>
<feature type="compositionally biased region" description="Polar residues" evidence="1">
    <location>
        <begin position="1"/>
        <end position="10"/>
    </location>
</feature>
<organism evidence="2 3">
    <name type="scientific">Rhizoctonia solani</name>
    <dbReference type="NCBI Taxonomy" id="456999"/>
    <lineage>
        <taxon>Eukaryota</taxon>
        <taxon>Fungi</taxon>
        <taxon>Dikarya</taxon>
        <taxon>Basidiomycota</taxon>
        <taxon>Agaricomycotina</taxon>
        <taxon>Agaricomycetes</taxon>
        <taxon>Cantharellales</taxon>
        <taxon>Ceratobasidiaceae</taxon>
        <taxon>Rhizoctonia</taxon>
    </lineage>
</organism>
<dbReference type="AlphaFoldDB" id="A0A8H3D9J6"/>
<evidence type="ECO:0000313" key="3">
    <source>
        <dbReference type="Proteomes" id="UP000663861"/>
    </source>
</evidence>
<reference evidence="2" key="1">
    <citation type="submission" date="2021-01" db="EMBL/GenBank/DDBJ databases">
        <authorList>
            <person name="Kaushik A."/>
        </authorList>
    </citation>
    <scope>NUCLEOTIDE SEQUENCE</scope>
    <source>
        <strain evidence="2">AG4-RS23</strain>
    </source>
</reference>
<feature type="compositionally biased region" description="Low complexity" evidence="1">
    <location>
        <begin position="244"/>
        <end position="256"/>
    </location>
</feature>
<proteinExistence type="predicted"/>
<evidence type="ECO:0000313" key="2">
    <source>
        <dbReference type="EMBL" id="CAE6513786.1"/>
    </source>
</evidence>
<feature type="compositionally biased region" description="Low complexity" evidence="1">
    <location>
        <begin position="152"/>
        <end position="183"/>
    </location>
</feature>
<dbReference type="EMBL" id="CAJMWY010004001">
    <property type="protein sequence ID" value="CAE6513786.1"/>
    <property type="molecule type" value="Genomic_DNA"/>
</dbReference>
<feature type="compositionally biased region" description="Low complexity" evidence="1">
    <location>
        <begin position="315"/>
        <end position="330"/>
    </location>
</feature>
<gene>
    <name evidence="2" type="ORF">RDB_LOCUS142573</name>
</gene>
<comment type="caution">
    <text evidence="2">The sequence shown here is derived from an EMBL/GenBank/DDBJ whole genome shotgun (WGS) entry which is preliminary data.</text>
</comment>
<feature type="compositionally biased region" description="Low complexity" evidence="1">
    <location>
        <begin position="214"/>
        <end position="237"/>
    </location>
</feature>
<feature type="region of interest" description="Disordered" evidence="1">
    <location>
        <begin position="138"/>
        <end position="190"/>
    </location>
</feature>
<feature type="region of interest" description="Disordered" evidence="1">
    <location>
        <begin position="204"/>
        <end position="399"/>
    </location>
</feature>
<protein>
    <submittedName>
        <fullName evidence="2">Uncharacterized protein</fullName>
    </submittedName>
</protein>
<accession>A0A8H3D9J6</accession>
<sequence length="658" mass="69426">MIPVPSSSQKPLKPILKRSGSSGAAKSVTFSATNSQVFFADDWDRSAVEVVSKLSYSDVLELKQLSLESLPSDRHASMGLSPLLSHVPLTLCPLTCEEPKNSNASTGSRAAPPSSDAKPISSPLVVPDLSILASPASAANDIRNTPPPPLSPVSSDAGSSASVSMGSLSPRTTSESSPESSPPKISVQLTAPVPVRRTLMMNFQPLLPEPGAELPSPVLSASSSLSDSSTDTGKTLSILVTKEPMTPTTPRTPHTPSQLSPIPASPLSPTSFGPAPSQGPSPNKYRSSRKELAPRHSAPSGPKSGDLGPPTPTKAAAGSVSPVSPISPASDTTVSAASELVRPVPRRAYTPVSDISPLTPSPQMALTRRASIGSAQDLDPVARTKGSRGFDESRKAKPLAITATAWVDGALPVHHEEEPESSIHHPVEPNLRPVPLPVPTPPHVKRSNSLSESQPRPFKYTNPYAQIRENDEPTSMVETTPRLHVRRASSDRTVQRSRDLPVASAMENANSSVVPQYKEDSLGLSLPRARPPPVSMNRPVPVHRASMHGYPLGANRPPSPTPQSFLRAYPSPLSPNPPLSLQQSQPQARSGKPLASKDANASRPLLEPKASYTLSDSGKGANVLDRKPRSVNEAPIIAPTITTYSTPLARPKNSKVSR</sequence>
<evidence type="ECO:0000256" key="1">
    <source>
        <dbReference type="SAM" id="MobiDB-lite"/>
    </source>
</evidence>
<feature type="region of interest" description="Disordered" evidence="1">
    <location>
        <begin position="411"/>
        <end position="635"/>
    </location>
</feature>
<feature type="compositionally biased region" description="Pro residues" evidence="1">
    <location>
        <begin position="432"/>
        <end position="442"/>
    </location>
</feature>
<dbReference type="Proteomes" id="UP000663861">
    <property type="component" value="Unassembled WGS sequence"/>
</dbReference>
<feature type="compositionally biased region" description="Basic and acidic residues" evidence="1">
    <location>
        <begin position="413"/>
        <end position="427"/>
    </location>
</feature>
<feature type="region of interest" description="Disordered" evidence="1">
    <location>
        <begin position="100"/>
        <end position="120"/>
    </location>
</feature>